<sequence>MRCYRVNML</sequence>
<dbReference type="Proteomes" id="UP000251960">
    <property type="component" value="Chromosome 6"/>
</dbReference>
<evidence type="ECO:0000313" key="1">
    <source>
        <dbReference type="EMBL" id="PWZ17589.1"/>
    </source>
</evidence>
<protein>
    <submittedName>
        <fullName evidence="1">Uncharacterized protein</fullName>
    </submittedName>
</protein>
<name>A0A3L6E9G2_MAIZE</name>
<comment type="caution">
    <text evidence="1">The sequence shown here is derived from an EMBL/GenBank/DDBJ whole genome shotgun (WGS) entry which is preliminary data.</text>
</comment>
<evidence type="ECO:0000313" key="2">
    <source>
        <dbReference type="Proteomes" id="UP000251960"/>
    </source>
</evidence>
<reference evidence="1 2" key="1">
    <citation type="journal article" date="2018" name="Nat. Genet.">
        <title>Extensive intraspecific gene order and gene structural variations between Mo17 and other maize genomes.</title>
        <authorList>
            <person name="Sun S."/>
            <person name="Zhou Y."/>
            <person name="Chen J."/>
            <person name="Shi J."/>
            <person name="Zhao H."/>
            <person name="Zhao H."/>
            <person name="Song W."/>
            <person name="Zhang M."/>
            <person name="Cui Y."/>
            <person name="Dong X."/>
            <person name="Liu H."/>
            <person name="Ma X."/>
            <person name="Jiao Y."/>
            <person name="Wang B."/>
            <person name="Wei X."/>
            <person name="Stein J.C."/>
            <person name="Glaubitz J.C."/>
            <person name="Lu F."/>
            <person name="Yu G."/>
            <person name="Liang C."/>
            <person name="Fengler K."/>
            <person name="Li B."/>
            <person name="Rafalski A."/>
            <person name="Schnable P.S."/>
            <person name="Ware D.H."/>
            <person name="Buckler E.S."/>
            <person name="Lai J."/>
        </authorList>
    </citation>
    <scope>NUCLEOTIDE SEQUENCE [LARGE SCALE GENOMIC DNA]</scope>
    <source>
        <strain evidence="2">cv. Missouri 17</strain>
        <tissue evidence="1">Seedling</tissue>
    </source>
</reference>
<proteinExistence type="predicted"/>
<accession>A0A3L6E9G2</accession>
<gene>
    <name evidence="1" type="ORF">Zm00014a_000019</name>
</gene>
<dbReference type="EMBL" id="NCVQ01000007">
    <property type="protein sequence ID" value="PWZ17589.1"/>
    <property type="molecule type" value="Genomic_DNA"/>
</dbReference>
<organism evidence="1 2">
    <name type="scientific">Zea mays</name>
    <name type="common">Maize</name>
    <dbReference type="NCBI Taxonomy" id="4577"/>
    <lineage>
        <taxon>Eukaryota</taxon>
        <taxon>Viridiplantae</taxon>
        <taxon>Streptophyta</taxon>
        <taxon>Embryophyta</taxon>
        <taxon>Tracheophyta</taxon>
        <taxon>Spermatophyta</taxon>
        <taxon>Magnoliopsida</taxon>
        <taxon>Liliopsida</taxon>
        <taxon>Poales</taxon>
        <taxon>Poaceae</taxon>
        <taxon>PACMAD clade</taxon>
        <taxon>Panicoideae</taxon>
        <taxon>Andropogonodae</taxon>
        <taxon>Andropogoneae</taxon>
        <taxon>Tripsacinae</taxon>
        <taxon>Zea</taxon>
    </lineage>
</organism>